<comment type="caution">
    <text evidence="5">The sequence shown here is derived from an EMBL/GenBank/DDBJ whole genome shotgun (WGS) entry which is preliminary data.</text>
</comment>
<dbReference type="GO" id="GO:0016020">
    <property type="term" value="C:membrane"/>
    <property type="evidence" value="ECO:0007669"/>
    <property type="project" value="TreeGrafter"/>
</dbReference>
<keyword evidence="6" id="KW-1185">Reference proteome</keyword>
<dbReference type="EMBL" id="JAICBX010000001">
    <property type="protein sequence ID" value="MBW8636330.1"/>
    <property type="molecule type" value="Genomic_DNA"/>
</dbReference>
<dbReference type="InterPro" id="IPR042099">
    <property type="entry name" value="ANL_N_sf"/>
</dbReference>
<feature type="domain" description="AMP-dependent synthetase/ligase" evidence="4">
    <location>
        <begin position="23"/>
        <end position="439"/>
    </location>
</feature>
<dbReference type="PANTHER" id="PTHR43272:SF32">
    <property type="entry name" value="AMP-DEPENDENT SYNTHETASE_LIGASE DOMAIN-CONTAINING PROTEIN"/>
    <property type="match status" value="1"/>
</dbReference>
<evidence type="ECO:0000256" key="1">
    <source>
        <dbReference type="ARBA" id="ARBA00022598"/>
    </source>
</evidence>
<dbReference type="InterPro" id="IPR000873">
    <property type="entry name" value="AMP-dep_synth/lig_dom"/>
</dbReference>
<proteinExistence type="predicted"/>
<evidence type="ECO:0000259" key="4">
    <source>
        <dbReference type="Pfam" id="PF00501"/>
    </source>
</evidence>
<evidence type="ECO:0000256" key="3">
    <source>
        <dbReference type="ARBA" id="ARBA00023098"/>
    </source>
</evidence>
<keyword evidence="3" id="KW-0443">Lipid metabolism</keyword>
<dbReference type="PANTHER" id="PTHR43272">
    <property type="entry name" value="LONG-CHAIN-FATTY-ACID--COA LIGASE"/>
    <property type="match status" value="1"/>
</dbReference>
<dbReference type="Proteomes" id="UP001196509">
    <property type="component" value="Unassembled WGS sequence"/>
</dbReference>
<gene>
    <name evidence="5" type="ORF">K1W69_03940</name>
</gene>
<dbReference type="PROSITE" id="PS00455">
    <property type="entry name" value="AMP_BINDING"/>
    <property type="match status" value="1"/>
</dbReference>
<evidence type="ECO:0000313" key="5">
    <source>
        <dbReference type="EMBL" id="MBW8636330.1"/>
    </source>
</evidence>
<dbReference type="Pfam" id="PF00501">
    <property type="entry name" value="AMP-binding"/>
    <property type="match status" value="1"/>
</dbReference>
<dbReference type="GO" id="GO:0004467">
    <property type="term" value="F:long-chain fatty acid-CoA ligase activity"/>
    <property type="evidence" value="ECO:0007669"/>
    <property type="project" value="TreeGrafter"/>
</dbReference>
<reference evidence="5" key="1">
    <citation type="submission" date="2021-08" db="EMBL/GenBank/DDBJ databases">
        <title>Hoeflea bacterium WL0058 sp. nov., isolated from the sediment.</title>
        <authorList>
            <person name="Wang L."/>
            <person name="Zhang D."/>
        </authorList>
    </citation>
    <scope>NUCLEOTIDE SEQUENCE</scope>
    <source>
        <strain evidence="5">WL0058</strain>
    </source>
</reference>
<dbReference type="RefSeq" id="WP_220227023.1">
    <property type="nucleotide sequence ID" value="NZ_JAICBX010000001.1"/>
</dbReference>
<evidence type="ECO:0000256" key="2">
    <source>
        <dbReference type="ARBA" id="ARBA00022832"/>
    </source>
</evidence>
<dbReference type="Pfam" id="PF23562">
    <property type="entry name" value="AMP-binding_C_3"/>
    <property type="match status" value="1"/>
</dbReference>
<evidence type="ECO:0000313" key="6">
    <source>
        <dbReference type="Proteomes" id="UP001196509"/>
    </source>
</evidence>
<keyword evidence="2" id="KW-0276">Fatty acid metabolism</keyword>
<dbReference type="SUPFAM" id="SSF56801">
    <property type="entry name" value="Acetyl-CoA synthetase-like"/>
    <property type="match status" value="1"/>
</dbReference>
<sequence>MEKVIESDFVSIDDHDTLAKLFRGRVREWGDRIAMREKDLGVWQSFTWKEFDDHARGVAGGLMALGLGRGDVVSVLSEDNKEWAFADMGCHMAGCIVNGIYPTYQHGQALHMLADSRTRVLIVEDEEQLDKYLQVRNELPDLIKVYVIDWKGLRGFHDPMVEPIGHLYELGAQYRRENPGRIDSAIDAGQNGDTAVLIYTSGTTGAPKGALISHRYLLFQMTAAPDPYPVGHDDDMLTYLPLCHVAERVVSLCMSLATGVRLNFAESAETVFQNIQELSPTVLFAVPRIWEKFYSRVATMMAEATWLGRKGYEWALKVGHARAEYLLEGRAVPAGIELQYRLADWLVYRNIKQLLGLDRAHFLMSGAAPISADLLNWYLAIGLPVTELYGQTEIGLATMTSPDRPQPGTIGKPLPGVSVRLGEQGEILVKSPSLFSGYLNNEEATANTIIDGWVHTGDVGAMNNEGTFRITDRIKDIIITAGGKNITPSLIENQLKFSPYISDAIVIGDKRKYLTCLVMIDQENVEHYAQSKAIPFTNYRSLCARPEIVALIDKEITKANEKFASVEQVKKFRLIDVLLTPEDEEVTPTMKLKRSFVAEKYATLVGEMYQHT</sequence>
<organism evidence="5 6">
    <name type="scientific">Flavimaribacter sediminis</name>
    <dbReference type="NCBI Taxonomy" id="2865987"/>
    <lineage>
        <taxon>Bacteria</taxon>
        <taxon>Pseudomonadati</taxon>
        <taxon>Pseudomonadota</taxon>
        <taxon>Alphaproteobacteria</taxon>
        <taxon>Hyphomicrobiales</taxon>
        <taxon>Rhizobiaceae</taxon>
        <taxon>Flavimaribacter</taxon>
    </lineage>
</organism>
<keyword evidence="1" id="KW-0436">Ligase</keyword>
<accession>A0AAE2ZKN4</accession>
<protein>
    <submittedName>
        <fullName evidence="5">AMP-binding protein</fullName>
    </submittedName>
</protein>
<dbReference type="AlphaFoldDB" id="A0AAE2ZKN4"/>
<name>A0AAE2ZKN4_9HYPH</name>
<dbReference type="InterPro" id="IPR020845">
    <property type="entry name" value="AMP-binding_CS"/>
</dbReference>
<dbReference type="Gene3D" id="3.40.50.12780">
    <property type="entry name" value="N-terminal domain of ligase-like"/>
    <property type="match status" value="1"/>
</dbReference>